<proteinExistence type="predicted"/>
<evidence type="ECO:0000313" key="2">
    <source>
        <dbReference type="Proteomes" id="UP000077755"/>
    </source>
</evidence>
<dbReference type="PANTHER" id="PTHR47150:SF7">
    <property type="entry name" value="NUCLEASE"/>
    <property type="match status" value="1"/>
</dbReference>
<dbReference type="AlphaFoldDB" id="A0AAF0XKS1"/>
<reference evidence="1" key="2">
    <citation type="submission" date="2022-03" db="EMBL/GenBank/DDBJ databases">
        <title>Draft title - Genomic analysis of global carrot germplasm unveils the trajectory of domestication and the origin of high carotenoid orange carrot.</title>
        <authorList>
            <person name="Iorizzo M."/>
            <person name="Ellison S."/>
            <person name="Senalik D."/>
            <person name="Macko-Podgorni A."/>
            <person name="Grzebelus D."/>
            <person name="Bostan H."/>
            <person name="Rolling W."/>
            <person name="Curaba J."/>
            <person name="Simon P."/>
        </authorList>
    </citation>
    <scope>NUCLEOTIDE SEQUENCE</scope>
    <source>
        <tissue evidence="1">Leaf</tissue>
    </source>
</reference>
<reference evidence="1" key="1">
    <citation type="journal article" date="2016" name="Nat. Genet.">
        <title>A high-quality carrot genome assembly provides new insights into carotenoid accumulation and asterid genome evolution.</title>
        <authorList>
            <person name="Iorizzo M."/>
            <person name="Ellison S."/>
            <person name="Senalik D."/>
            <person name="Zeng P."/>
            <person name="Satapoomin P."/>
            <person name="Huang J."/>
            <person name="Bowman M."/>
            <person name="Iovene M."/>
            <person name="Sanseverino W."/>
            <person name="Cavagnaro P."/>
            <person name="Yildiz M."/>
            <person name="Macko-Podgorni A."/>
            <person name="Moranska E."/>
            <person name="Grzebelus E."/>
            <person name="Grzebelus D."/>
            <person name="Ashrafi H."/>
            <person name="Zheng Z."/>
            <person name="Cheng S."/>
            <person name="Spooner D."/>
            <person name="Van Deynze A."/>
            <person name="Simon P."/>
        </authorList>
    </citation>
    <scope>NUCLEOTIDE SEQUENCE</scope>
    <source>
        <tissue evidence="1">Leaf</tissue>
    </source>
</reference>
<organism evidence="1 2">
    <name type="scientific">Daucus carota subsp. sativus</name>
    <name type="common">Carrot</name>
    <dbReference type="NCBI Taxonomy" id="79200"/>
    <lineage>
        <taxon>Eukaryota</taxon>
        <taxon>Viridiplantae</taxon>
        <taxon>Streptophyta</taxon>
        <taxon>Embryophyta</taxon>
        <taxon>Tracheophyta</taxon>
        <taxon>Spermatophyta</taxon>
        <taxon>Magnoliopsida</taxon>
        <taxon>eudicotyledons</taxon>
        <taxon>Gunneridae</taxon>
        <taxon>Pentapetalae</taxon>
        <taxon>asterids</taxon>
        <taxon>campanulids</taxon>
        <taxon>Apiales</taxon>
        <taxon>Apiaceae</taxon>
        <taxon>Apioideae</taxon>
        <taxon>Scandiceae</taxon>
        <taxon>Daucinae</taxon>
        <taxon>Daucus</taxon>
        <taxon>Daucus sect. Daucus</taxon>
    </lineage>
</organism>
<accession>A0AAF0XKS1</accession>
<name>A0AAF0XKS1_DAUCS</name>
<sequence length="132" mass="15333">MSNIIRLMREMMRAEEEEAEQMLTMTTAVQQYRQLHNESSASQHGGSTLNHCVINRNREEETMFRRRFRMRRLLFLRIEGAVTTHDSYFIQKINAVGVRGLSSLQKITAALRMLAYGTAADSVDEYIRIGEF</sequence>
<gene>
    <name evidence="1" type="ORF">DCAR_0728078</name>
</gene>
<dbReference type="EMBL" id="CP093349">
    <property type="protein sequence ID" value="WOH08634.1"/>
    <property type="molecule type" value="Genomic_DNA"/>
</dbReference>
<dbReference type="PANTHER" id="PTHR47150">
    <property type="entry name" value="OS12G0169200 PROTEIN"/>
    <property type="match status" value="1"/>
</dbReference>
<dbReference type="Proteomes" id="UP000077755">
    <property type="component" value="Chromosome 7"/>
</dbReference>
<protein>
    <submittedName>
        <fullName evidence="1">Uncharacterized protein</fullName>
    </submittedName>
</protein>
<keyword evidence="2" id="KW-1185">Reference proteome</keyword>
<evidence type="ECO:0000313" key="1">
    <source>
        <dbReference type="EMBL" id="WOH08634.1"/>
    </source>
</evidence>